<protein>
    <submittedName>
        <fullName evidence="2">Uncharacterized protein</fullName>
    </submittedName>
</protein>
<organism evidence="2 3">
    <name type="scientific">Coniophora puteana (strain RWD-64-598)</name>
    <name type="common">Brown rot fungus</name>
    <dbReference type="NCBI Taxonomy" id="741705"/>
    <lineage>
        <taxon>Eukaryota</taxon>
        <taxon>Fungi</taxon>
        <taxon>Dikarya</taxon>
        <taxon>Basidiomycota</taxon>
        <taxon>Agaricomycotina</taxon>
        <taxon>Agaricomycetes</taxon>
        <taxon>Agaricomycetidae</taxon>
        <taxon>Boletales</taxon>
        <taxon>Coniophorineae</taxon>
        <taxon>Coniophoraceae</taxon>
        <taxon>Coniophora</taxon>
    </lineage>
</organism>
<evidence type="ECO:0000313" key="3">
    <source>
        <dbReference type="Proteomes" id="UP000053558"/>
    </source>
</evidence>
<evidence type="ECO:0000256" key="1">
    <source>
        <dbReference type="SAM" id="MobiDB-lite"/>
    </source>
</evidence>
<dbReference type="RefSeq" id="XP_007762638.1">
    <property type="nucleotide sequence ID" value="XM_007764448.1"/>
</dbReference>
<accession>A0A5M3N541</accession>
<dbReference type="GeneID" id="19208668"/>
<dbReference type="Proteomes" id="UP000053558">
    <property type="component" value="Unassembled WGS sequence"/>
</dbReference>
<evidence type="ECO:0000313" key="2">
    <source>
        <dbReference type="EMBL" id="EIW86031.1"/>
    </source>
</evidence>
<reference evidence="3" key="1">
    <citation type="journal article" date="2012" name="Science">
        <title>The Paleozoic origin of enzymatic lignin decomposition reconstructed from 31 fungal genomes.</title>
        <authorList>
            <person name="Floudas D."/>
            <person name="Binder M."/>
            <person name="Riley R."/>
            <person name="Barry K."/>
            <person name="Blanchette R.A."/>
            <person name="Henrissat B."/>
            <person name="Martinez A.T."/>
            <person name="Otillar R."/>
            <person name="Spatafora J.W."/>
            <person name="Yadav J.S."/>
            <person name="Aerts A."/>
            <person name="Benoit I."/>
            <person name="Boyd A."/>
            <person name="Carlson A."/>
            <person name="Copeland A."/>
            <person name="Coutinho P.M."/>
            <person name="de Vries R.P."/>
            <person name="Ferreira P."/>
            <person name="Findley K."/>
            <person name="Foster B."/>
            <person name="Gaskell J."/>
            <person name="Glotzer D."/>
            <person name="Gorecki P."/>
            <person name="Heitman J."/>
            <person name="Hesse C."/>
            <person name="Hori C."/>
            <person name="Igarashi K."/>
            <person name="Jurgens J.A."/>
            <person name="Kallen N."/>
            <person name="Kersten P."/>
            <person name="Kohler A."/>
            <person name="Kuees U."/>
            <person name="Kumar T.K.A."/>
            <person name="Kuo A."/>
            <person name="LaButti K."/>
            <person name="Larrondo L.F."/>
            <person name="Lindquist E."/>
            <person name="Ling A."/>
            <person name="Lombard V."/>
            <person name="Lucas S."/>
            <person name="Lundell T."/>
            <person name="Martin R."/>
            <person name="McLaughlin D.J."/>
            <person name="Morgenstern I."/>
            <person name="Morin E."/>
            <person name="Murat C."/>
            <person name="Nagy L.G."/>
            <person name="Nolan M."/>
            <person name="Ohm R.A."/>
            <person name="Patyshakuliyeva A."/>
            <person name="Rokas A."/>
            <person name="Ruiz-Duenas F.J."/>
            <person name="Sabat G."/>
            <person name="Salamov A."/>
            <person name="Samejima M."/>
            <person name="Schmutz J."/>
            <person name="Slot J.C."/>
            <person name="St John F."/>
            <person name="Stenlid J."/>
            <person name="Sun H."/>
            <person name="Sun S."/>
            <person name="Syed K."/>
            <person name="Tsang A."/>
            <person name="Wiebenga A."/>
            <person name="Young D."/>
            <person name="Pisabarro A."/>
            <person name="Eastwood D.C."/>
            <person name="Martin F."/>
            <person name="Cullen D."/>
            <person name="Grigoriev I.V."/>
            <person name="Hibbett D.S."/>
        </authorList>
    </citation>
    <scope>NUCLEOTIDE SEQUENCE [LARGE SCALE GENOMIC DNA]</scope>
    <source>
        <strain evidence="3">RWD-64-598 SS2</strain>
    </source>
</reference>
<dbReference type="EMBL" id="JH711573">
    <property type="protein sequence ID" value="EIW86031.1"/>
    <property type="molecule type" value="Genomic_DNA"/>
</dbReference>
<name>A0A5M3N541_CONPW</name>
<gene>
    <name evidence="2" type="ORF">CONPUDRAFT_68652</name>
</gene>
<comment type="caution">
    <text evidence="2">The sequence shown here is derived from an EMBL/GenBank/DDBJ whole genome shotgun (WGS) entry which is preliminary data.</text>
</comment>
<sequence length="246" mass="26718">MPSTPSRQARYDSSAYKPSSSARKPCSYAPEKNTRSRLKNAPEASDDSDIQIAQLTKSMTRTLSLSTTSPAKDEVRAASTNDEVRFPAVAKNAKVTSGEVGATSDQVNSSSEALSKHEVEALSKNVEATSGTGVTLLNAVKSDPDNDVSFASSSSGISRILMRRDKDPWKTYSSHNVSAKDAIKQYYETNSLAIPQRVQSKRVIQLLEGGLLKVQCPICRRRVSRSPVRNILAIEVLDVVGNLERS</sequence>
<keyword evidence="3" id="KW-1185">Reference proteome</keyword>
<dbReference type="AlphaFoldDB" id="A0A5M3N541"/>
<feature type="region of interest" description="Disordered" evidence="1">
    <location>
        <begin position="1"/>
        <end position="50"/>
    </location>
</feature>
<proteinExistence type="predicted"/>
<dbReference type="KEGG" id="cput:CONPUDRAFT_68652"/>